<dbReference type="SMART" id="SM00220">
    <property type="entry name" value="S_TKc"/>
    <property type="match status" value="2"/>
</dbReference>
<evidence type="ECO:0000256" key="6">
    <source>
        <dbReference type="ARBA" id="ARBA00022679"/>
    </source>
</evidence>
<sequence length="983" mass="110047">MALSDLVLDFYEMTNAGRVDMSDFELLKVLGTGAYGKVFLVRKITGADLGKLYAMKVLKKSAILQKAKTAEHIKTERQVLEAIRQIPFLVSLHYAFQSDAKLHLVMDYVSGGELFTHLNKRQHFSEQDARIYIAELTLALGQLHKLGIIYRDIKLENILLDNDGHIVLADFGLSKEFRPDDADKRTYSFCGTIEYMAPEVVKGGDAGHDFTVDWWSLGVLTFELLTGASPFTVDGDRNTQPDISKRIVKNQPLIPNHISKKAKDFILKLLMKNPKRRLGAKGLEDIKRHPFFGSDMDWDAIAQKRIQAPIKPKLKDEMDTSNFADEFTRLPITDSPGLAPPTESLFRGYSFISPTVLFGPENAVNEDLYNLLRLTNHQRPDPSQLHRLIKTSPFFRNYELIDREGFLGEGSYSICRRCRNRRTQEEFATSPFFRNYELIDREGFLGEGSYSICRRCRNRRTQEEFAVKILSIRQEVDAQNEIELLRLCQGHANIVKLHEVYSDELHTYIIMELLTGGELFYRIRTQTSFSEKEASQLMRKLVSAVNFMHSNDLCHRDLKPENLLFSSSHSDAEIKIIDFGFAKKRTKHQPMTTPCGTLLYTAPEVLRTATSFTHSQSSYLSTSSVSSSSSSTSTIIALVPSSTTTTTNTSSITSGYDESCDLWSLGVILYTMLSGEVPFNSITAHRTAEEIVEDITRSKLLYDTPAWKNVSQTAKDLVKGLLTVDPSKRLTIKDLSRNAWLRGSNVPNTQDHLMTPSILCQASRSLIVRAVNVTMRAFQKAGQFQLSAVIDGILARRRYTKKSTDSCSSTSSSTTTSTAAVVPTHNVPLSTLPHTRRLCGNGVCRCRHAPCPPTNGISSLSSFDFSDERLSQLIDQYPLTMTSPTTITTTTTPTPKRYGMTLRSRVTATTNAVHHEFASPDPPPPLLLVPSLSSSSSSSSIITDILPSTNIYGEKRPLISPIHHPLASVHKKIKRSGTITIDD</sequence>
<evidence type="ECO:0000256" key="15">
    <source>
        <dbReference type="PROSITE-ProRule" id="PRU10141"/>
    </source>
</evidence>
<dbReference type="SMART" id="SM00133">
    <property type="entry name" value="S_TK_X"/>
    <property type="match status" value="1"/>
</dbReference>
<feature type="binding site" evidence="14 15">
    <location>
        <position position="56"/>
    </location>
    <ligand>
        <name>ATP</name>
        <dbReference type="ChEBI" id="CHEBI:30616"/>
    </ligand>
</feature>
<dbReference type="InterPro" id="IPR017441">
    <property type="entry name" value="Protein_kinase_ATP_BS"/>
</dbReference>
<dbReference type="PROSITE" id="PS51285">
    <property type="entry name" value="AGC_KINASE_CTER"/>
    <property type="match status" value="1"/>
</dbReference>
<protein>
    <recommendedName>
        <fullName evidence="3">non-specific serine/threonine protein kinase</fullName>
        <ecNumber evidence="3">2.7.11.1</ecNumber>
    </recommendedName>
</protein>
<keyword evidence="6" id="KW-0808">Transferase</keyword>
<evidence type="ECO:0000256" key="4">
    <source>
        <dbReference type="ARBA" id="ARBA00022527"/>
    </source>
</evidence>
<dbReference type="InterPro" id="IPR008271">
    <property type="entry name" value="Ser/Thr_kinase_AS"/>
</dbReference>
<dbReference type="InterPro" id="IPR017892">
    <property type="entry name" value="Pkinase_C"/>
</dbReference>
<accession>A0A813NFT7</accession>
<dbReference type="InterPro" id="IPR000961">
    <property type="entry name" value="AGC-kinase_C"/>
</dbReference>
<dbReference type="CDD" id="cd05583">
    <property type="entry name" value="STKc_MSK_N"/>
    <property type="match status" value="1"/>
</dbReference>
<feature type="binding site" evidence="14 15">
    <location>
        <position position="468"/>
    </location>
    <ligand>
        <name>ATP</name>
        <dbReference type="ChEBI" id="CHEBI:30616"/>
    </ligand>
</feature>
<comment type="catalytic activity">
    <reaction evidence="11">
        <text>L-threonyl-[protein] + ATP = O-phospho-L-threonyl-[protein] + ADP + H(+)</text>
        <dbReference type="Rhea" id="RHEA:46608"/>
        <dbReference type="Rhea" id="RHEA-COMP:11060"/>
        <dbReference type="Rhea" id="RHEA-COMP:11605"/>
        <dbReference type="ChEBI" id="CHEBI:15378"/>
        <dbReference type="ChEBI" id="CHEBI:30013"/>
        <dbReference type="ChEBI" id="CHEBI:30616"/>
        <dbReference type="ChEBI" id="CHEBI:61977"/>
        <dbReference type="ChEBI" id="CHEBI:456216"/>
        <dbReference type="EC" id="2.7.11.1"/>
    </reaction>
</comment>
<feature type="binding site" evidence="14">
    <location>
        <begin position="30"/>
        <end position="38"/>
    </location>
    <ligand>
        <name>ATP</name>
        <dbReference type="ChEBI" id="CHEBI:30616"/>
    </ligand>
</feature>
<keyword evidence="10 14" id="KW-0067">ATP-binding</keyword>
<comment type="similarity">
    <text evidence="2">Belongs to the protein kinase superfamily. AGC Ser/Thr protein kinase family. S6 kinase subfamily.</text>
</comment>
<evidence type="ECO:0000256" key="14">
    <source>
        <dbReference type="PIRSR" id="PIRSR000606-51"/>
    </source>
</evidence>
<dbReference type="Pfam" id="PF00069">
    <property type="entry name" value="Pkinase"/>
    <property type="match status" value="3"/>
</dbReference>
<keyword evidence="7" id="KW-0677">Repeat</keyword>
<reference evidence="18" key="1">
    <citation type="submission" date="2021-02" db="EMBL/GenBank/DDBJ databases">
        <authorList>
            <person name="Nowell W R."/>
        </authorList>
    </citation>
    <scope>NUCLEOTIDE SEQUENCE</scope>
</reference>
<evidence type="ECO:0000313" key="18">
    <source>
        <dbReference type="EMBL" id="CAF0735861.1"/>
    </source>
</evidence>
<evidence type="ECO:0000256" key="2">
    <source>
        <dbReference type="ARBA" id="ARBA00009804"/>
    </source>
</evidence>
<dbReference type="GO" id="GO:0035556">
    <property type="term" value="P:intracellular signal transduction"/>
    <property type="evidence" value="ECO:0007669"/>
    <property type="project" value="InterPro"/>
</dbReference>
<feature type="binding site" evidence="14">
    <location>
        <begin position="445"/>
        <end position="453"/>
    </location>
    <ligand>
        <name>ATP</name>
        <dbReference type="ChEBI" id="CHEBI:30616"/>
    </ligand>
</feature>
<comment type="catalytic activity">
    <reaction evidence="12">
        <text>L-seryl-[protein] + ATP = O-phospho-L-seryl-[protein] + ADP + H(+)</text>
        <dbReference type="Rhea" id="RHEA:17989"/>
        <dbReference type="Rhea" id="RHEA-COMP:9863"/>
        <dbReference type="Rhea" id="RHEA-COMP:11604"/>
        <dbReference type="ChEBI" id="CHEBI:15378"/>
        <dbReference type="ChEBI" id="CHEBI:29999"/>
        <dbReference type="ChEBI" id="CHEBI:30616"/>
        <dbReference type="ChEBI" id="CHEBI:83421"/>
        <dbReference type="ChEBI" id="CHEBI:456216"/>
        <dbReference type="EC" id="2.7.11.1"/>
    </reaction>
</comment>
<keyword evidence="5" id="KW-0597">Phosphoprotein</keyword>
<dbReference type="Pfam" id="PF00433">
    <property type="entry name" value="Pkinase_C"/>
    <property type="match status" value="1"/>
</dbReference>
<feature type="domain" description="AGC-kinase C-terminal" evidence="17">
    <location>
        <begin position="294"/>
        <end position="361"/>
    </location>
</feature>
<evidence type="ECO:0000256" key="3">
    <source>
        <dbReference type="ARBA" id="ARBA00012513"/>
    </source>
</evidence>
<evidence type="ECO:0000256" key="11">
    <source>
        <dbReference type="ARBA" id="ARBA00047899"/>
    </source>
</evidence>
<evidence type="ECO:0000256" key="7">
    <source>
        <dbReference type="ARBA" id="ARBA00022737"/>
    </source>
</evidence>
<dbReference type="PROSITE" id="PS00107">
    <property type="entry name" value="PROTEIN_KINASE_ATP"/>
    <property type="match status" value="2"/>
</dbReference>
<evidence type="ECO:0000256" key="5">
    <source>
        <dbReference type="ARBA" id="ARBA00022553"/>
    </source>
</evidence>
<evidence type="ECO:0000256" key="13">
    <source>
        <dbReference type="PIRSR" id="PIRSR000606-50"/>
    </source>
</evidence>
<dbReference type="PANTHER" id="PTHR24351">
    <property type="entry name" value="RIBOSOMAL PROTEIN S6 KINASE"/>
    <property type="match status" value="1"/>
</dbReference>
<gene>
    <name evidence="18" type="ORF">IZO911_LOCUS3212</name>
</gene>
<keyword evidence="9" id="KW-0418">Kinase</keyword>
<keyword evidence="8 14" id="KW-0547">Nucleotide-binding</keyword>
<dbReference type="GO" id="GO:0000287">
    <property type="term" value="F:magnesium ion binding"/>
    <property type="evidence" value="ECO:0007669"/>
    <property type="project" value="InterPro"/>
</dbReference>
<evidence type="ECO:0000256" key="12">
    <source>
        <dbReference type="ARBA" id="ARBA00048679"/>
    </source>
</evidence>
<dbReference type="InterPro" id="IPR016239">
    <property type="entry name" value="Ribosomal_S6_kinase_II"/>
</dbReference>
<dbReference type="Proteomes" id="UP000663860">
    <property type="component" value="Unassembled WGS sequence"/>
</dbReference>
<evidence type="ECO:0000313" key="19">
    <source>
        <dbReference type="Proteomes" id="UP000663860"/>
    </source>
</evidence>
<evidence type="ECO:0000259" key="16">
    <source>
        <dbReference type="PROSITE" id="PS50011"/>
    </source>
</evidence>
<dbReference type="Gene3D" id="1.10.510.10">
    <property type="entry name" value="Transferase(Phosphotransferase) domain 1"/>
    <property type="match status" value="2"/>
</dbReference>
<evidence type="ECO:0000259" key="17">
    <source>
        <dbReference type="PROSITE" id="PS51285"/>
    </source>
</evidence>
<dbReference type="InterPro" id="IPR000719">
    <property type="entry name" value="Prot_kinase_dom"/>
</dbReference>
<dbReference type="EC" id="2.7.11.1" evidence="3"/>
<proteinExistence type="inferred from homology"/>
<evidence type="ECO:0000256" key="8">
    <source>
        <dbReference type="ARBA" id="ARBA00022741"/>
    </source>
</evidence>
<dbReference type="PROSITE" id="PS00108">
    <property type="entry name" value="PROTEIN_KINASE_ST"/>
    <property type="match status" value="2"/>
</dbReference>
<evidence type="ECO:0000256" key="9">
    <source>
        <dbReference type="ARBA" id="ARBA00022777"/>
    </source>
</evidence>
<organism evidence="18 19">
    <name type="scientific">Adineta steineri</name>
    <dbReference type="NCBI Taxonomy" id="433720"/>
    <lineage>
        <taxon>Eukaryota</taxon>
        <taxon>Metazoa</taxon>
        <taxon>Spiralia</taxon>
        <taxon>Gnathifera</taxon>
        <taxon>Rotifera</taxon>
        <taxon>Eurotatoria</taxon>
        <taxon>Bdelloidea</taxon>
        <taxon>Adinetida</taxon>
        <taxon>Adinetidae</taxon>
        <taxon>Adineta</taxon>
    </lineage>
</organism>
<name>A0A813NFT7_9BILA</name>
<evidence type="ECO:0000256" key="1">
    <source>
        <dbReference type="ARBA" id="ARBA00001946"/>
    </source>
</evidence>
<dbReference type="PIRSF" id="PIRSF000606">
    <property type="entry name" value="Ribsml_S6_kin_2"/>
    <property type="match status" value="1"/>
</dbReference>
<dbReference type="GO" id="GO:0004674">
    <property type="term" value="F:protein serine/threonine kinase activity"/>
    <property type="evidence" value="ECO:0007669"/>
    <property type="project" value="UniProtKB-KW"/>
</dbReference>
<comment type="cofactor">
    <cofactor evidence="1">
        <name>Mg(2+)</name>
        <dbReference type="ChEBI" id="CHEBI:18420"/>
    </cofactor>
</comment>
<dbReference type="AlphaFoldDB" id="A0A813NFT7"/>
<dbReference type="Gene3D" id="3.30.200.20">
    <property type="entry name" value="Phosphorylase Kinase, domain 1"/>
    <property type="match status" value="3"/>
</dbReference>
<dbReference type="SUPFAM" id="SSF56112">
    <property type="entry name" value="Protein kinase-like (PK-like)"/>
    <property type="match status" value="2"/>
</dbReference>
<dbReference type="FunFam" id="3.30.200.20:FF:000686">
    <property type="entry name" value="Ribosomal protein S6 kinase"/>
    <property type="match status" value="1"/>
</dbReference>
<feature type="domain" description="Protein kinase" evidence="16">
    <location>
        <begin position="439"/>
        <end position="741"/>
    </location>
</feature>
<feature type="domain" description="Protein kinase" evidence="16">
    <location>
        <begin position="24"/>
        <end position="292"/>
    </location>
</feature>
<comment type="caution">
    <text evidence="18">The sequence shown here is derived from an EMBL/GenBank/DDBJ whole genome shotgun (WGS) entry which is preliminary data.</text>
</comment>
<dbReference type="FunFam" id="1.10.510.10:FF:000109">
    <property type="entry name" value="Ribosomal protein S6 kinase"/>
    <property type="match status" value="1"/>
</dbReference>
<dbReference type="EMBL" id="CAJNOE010000016">
    <property type="protein sequence ID" value="CAF0735861.1"/>
    <property type="molecule type" value="Genomic_DNA"/>
</dbReference>
<feature type="active site" description="Proton acceptor" evidence="13">
    <location>
        <position position="557"/>
    </location>
</feature>
<evidence type="ECO:0000256" key="10">
    <source>
        <dbReference type="ARBA" id="ARBA00022840"/>
    </source>
</evidence>
<dbReference type="PROSITE" id="PS50011">
    <property type="entry name" value="PROTEIN_KINASE_DOM"/>
    <property type="match status" value="2"/>
</dbReference>
<keyword evidence="4" id="KW-0723">Serine/threonine-protein kinase</keyword>
<dbReference type="InterPro" id="IPR011009">
    <property type="entry name" value="Kinase-like_dom_sf"/>
</dbReference>
<feature type="active site" description="Proton acceptor" evidence="13">
    <location>
        <position position="152"/>
    </location>
</feature>
<dbReference type="GO" id="GO:0005524">
    <property type="term" value="F:ATP binding"/>
    <property type="evidence" value="ECO:0007669"/>
    <property type="project" value="UniProtKB-UniRule"/>
</dbReference>